<protein>
    <submittedName>
        <fullName evidence="5">Type IV pilus assembly PilZ</fullName>
    </submittedName>
</protein>
<dbReference type="InterPro" id="IPR009875">
    <property type="entry name" value="PilZ_domain"/>
</dbReference>
<name>A0A1Y0IG37_9GAMM</name>
<dbReference type="Pfam" id="PF25964">
    <property type="entry name" value="BSH_ALG44"/>
    <property type="match status" value="1"/>
</dbReference>
<feature type="domain" description="ALG44 barrel-sandwich hybrid" evidence="3">
    <location>
        <begin position="200"/>
        <end position="295"/>
    </location>
</feature>
<dbReference type="InterPro" id="IPR050739">
    <property type="entry name" value="MFP"/>
</dbReference>
<evidence type="ECO:0000256" key="1">
    <source>
        <dbReference type="ARBA" id="ARBA00004196"/>
    </source>
</evidence>
<dbReference type="GO" id="GO:0030313">
    <property type="term" value="C:cell envelope"/>
    <property type="evidence" value="ECO:0007669"/>
    <property type="project" value="UniProtKB-SubCell"/>
</dbReference>
<dbReference type="KEGG" id="ome:OLMES_4479"/>
<dbReference type="EMBL" id="CP021425">
    <property type="protein sequence ID" value="ARU58475.1"/>
    <property type="molecule type" value="Genomic_DNA"/>
</dbReference>
<dbReference type="OrthoDB" id="5912905at2"/>
<dbReference type="Gene3D" id="2.40.10.220">
    <property type="entry name" value="predicted glycosyltransferase like domains"/>
    <property type="match status" value="1"/>
</dbReference>
<dbReference type="SUPFAM" id="SSF141371">
    <property type="entry name" value="PilZ domain-like"/>
    <property type="match status" value="1"/>
</dbReference>
<dbReference type="InterPro" id="IPR058835">
    <property type="entry name" value="BSH_ALG44"/>
</dbReference>
<reference evidence="5 6" key="1">
    <citation type="submission" date="2017-05" db="EMBL/GenBank/DDBJ databases">
        <title>Genomic insights into alkan degradation activity of Oleiphilus messinensis.</title>
        <authorList>
            <person name="Kozyavkin S.A."/>
            <person name="Slesarev A.I."/>
            <person name="Golyshin P.N."/>
            <person name="Korzhenkov A."/>
            <person name="Golyshina O.N."/>
            <person name="Toshchakov S.V."/>
        </authorList>
    </citation>
    <scope>NUCLEOTIDE SEQUENCE [LARGE SCALE GENOMIC DNA]</scope>
    <source>
        <strain evidence="5 6">ME102</strain>
    </source>
</reference>
<feature type="domain" description="PilZ" evidence="2">
    <location>
        <begin position="16"/>
        <end position="116"/>
    </location>
</feature>
<evidence type="ECO:0000259" key="2">
    <source>
        <dbReference type="Pfam" id="PF07238"/>
    </source>
</evidence>
<dbReference type="Gene3D" id="2.40.30.170">
    <property type="match status" value="1"/>
</dbReference>
<sequence length="393" mass="43152">MNIALNTNVVHESEAQRQHARVRLPASLKLSTTDGARQTFKLKDISAGGFSLEAETPTLEMNKSYTGALAFVVDALEISLEIHFIVRDIPRDTQLVRCEFENLGAQETSTLRHLITSYLNGSIVTMGEVLNTLSRENFTRERKQKGNAGLNFFARFKAATLSTFWFIVGLAAFGLASSQIYDNYFLTKATSAKVIIETINVSMPREGIVNSLITDNQTSVEAGTAIATYKTPLVDALKLEFNSDDPKQAAAINEVLSRSAEGTVSSPCDCEILKSHFIAGEYANKGDALFTLTQQKSKPQISAYFNYKDLEHIQVNQTVHVTVAGSPQTITGQIKSIQMAEDSGIIDYVNTSSVNAIVELTEVLPADFWLRPATVTVAPKTVDKISNWVVSIW</sequence>
<dbReference type="Pfam" id="PF25965">
    <property type="entry name" value="Beta-barrel_ALG44"/>
    <property type="match status" value="1"/>
</dbReference>
<dbReference type="AlphaFoldDB" id="A0A1Y0IG37"/>
<dbReference type="Proteomes" id="UP000196027">
    <property type="component" value="Chromosome"/>
</dbReference>
<keyword evidence="6" id="KW-1185">Reference proteome</keyword>
<dbReference type="Pfam" id="PF07238">
    <property type="entry name" value="PilZ"/>
    <property type="match status" value="1"/>
</dbReference>
<evidence type="ECO:0000313" key="6">
    <source>
        <dbReference type="Proteomes" id="UP000196027"/>
    </source>
</evidence>
<dbReference type="GO" id="GO:0035438">
    <property type="term" value="F:cyclic-di-GMP binding"/>
    <property type="evidence" value="ECO:0007669"/>
    <property type="project" value="InterPro"/>
</dbReference>
<organism evidence="5 6">
    <name type="scientific">Oleiphilus messinensis</name>
    <dbReference type="NCBI Taxonomy" id="141451"/>
    <lineage>
        <taxon>Bacteria</taxon>
        <taxon>Pseudomonadati</taxon>
        <taxon>Pseudomonadota</taxon>
        <taxon>Gammaproteobacteria</taxon>
        <taxon>Oceanospirillales</taxon>
        <taxon>Oleiphilaceae</taxon>
        <taxon>Oleiphilus</taxon>
    </lineage>
</organism>
<proteinExistence type="predicted"/>
<evidence type="ECO:0000259" key="4">
    <source>
        <dbReference type="Pfam" id="PF25965"/>
    </source>
</evidence>
<dbReference type="PANTHER" id="PTHR30386:SF19">
    <property type="entry name" value="MULTIDRUG EXPORT PROTEIN EMRA-RELATED"/>
    <property type="match status" value="1"/>
</dbReference>
<evidence type="ECO:0000259" key="3">
    <source>
        <dbReference type="Pfam" id="PF25964"/>
    </source>
</evidence>
<dbReference type="RefSeq" id="WP_087463246.1">
    <property type="nucleotide sequence ID" value="NZ_CP021425.1"/>
</dbReference>
<dbReference type="PANTHER" id="PTHR30386">
    <property type="entry name" value="MEMBRANE FUSION SUBUNIT OF EMRAB-TOLC MULTIDRUG EFFLUX PUMP"/>
    <property type="match status" value="1"/>
</dbReference>
<comment type="subcellular location">
    <subcellularLocation>
        <location evidence="1">Cell envelope</location>
    </subcellularLocation>
</comment>
<feature type="domain" description="ALG44 beta-barrel" evidence="4">
    <location>
        <begin position="299"/>
        <end position="378"/>
    </location>
</feature>
<gene>
    <name evidence="5" type="ORF">OLMES_4479</name>
</gene>
<evidence type="ECO:0000313" key="5">
    <source>
        <dbReference type="EMBL" id="ARU58475.1"/>
    </source>
</evidence>
<accession>A0A1Y0IG37</accession>
<dbReference type="InterPro" id="IPR058834">
    <property type="entry name" value="Beta-barrel_ALG44"/>
</dbReference>